<name>A0A9P4XZT0_CRYP1</name>
<keyword evidence="3" id="KW-1185">Reference proteome</keyword>
<feature type="region of interest" description="Disordered" evidence="1">
    <location>
        <begin position="1"/>
        <end position="54"/>
    </location>
</feature>
<feature type="compositionally biased region" description="Polar residues" evidence="1">
    <location>
        <begin position="7"/>
        <end position="19"/>
    </location>
</feature>
<reference evidence="2" key="1">
    <citation type="journal article" date="2020" name="Phytopathology">
        <title>Genome sequence of the chestnut blight fungus Cryphonectria parasitica EP155: A fundamental resource for an archetypical invasive plant pathogen.</title>
        <authorList>
            <person name="Crouch J.A."/>
            <person name="Dawe A."/>
            <person name="Aerts A."/>
            <person name="Barry K."/>
            <person name="Churchill A.C.L."/>
            <person name="Grimwood J."/>
            <person name="Hillman B."/>
            <person name="Milgroom M.G."/>
            <person name="Pangilinan J."/>
            <person name="Smith M."/>
            <person name="Salamov A."/>
            <person name="Schmutz J."/>
            <person name="Yadav J."/>
            <person name="Grigoriev I.V."/>
            <person name="Nuss D."/>
        </authorList>
    </citation>
    <scope>NUCLEOTIDE SEQUENCE</scope>
    <source>
        <strain evidence="2">EP155</strain>
    </source>
</reference>
<comment type="caution">
    <text evidence="2">The sequence shown here is derived from an EMBL/GenBank/DDBJ whole genome shotgun (WGS) entry which is preliminary data.</text>
</comment>
<dbReference type="RefSeq" id="XP_040775325.1">
    <property type="nucleotide sequence ID" value="XM_040918331.1"/>
</dbReference>
<gene>
    <name evidence="2" type="ORF">M406DRAFT_277856</name>
</gene>
<dbReference type="AlphaFoldDB" id="A0A9P4XZT0"/>
<dbReference type="Proteomes" id="UP000803844">
    <property type="component" value="Unassembled WGS sequence"/>
</dbReference>
<evidence type="ECO:0000313" key="3">
    <source>
        <dbReference type="Proteomes" id="UP000803844"/>
    </source>
</evidence>
<evidence type="ECO:0000313" key="2">
    <source>
        <dbReference type="EMBL" id="KAF3764364.1"/>
    </source>
</evidence>
<dbReference type="EMBL" id="MU032348">
    <property type="protein sequence ID" value="KAF3764364.1"/>
    <property type="molecule type" value="Genomic_DNA"/>
</dbReference>
<proteinExistence type="predicted"/>
<protein>
    <submittedName>
        <fullName evidence="2">Uncharacterized protein</fullName>
    </submittedName>
</protein>
<evidence type="ECO:0000256" key="1">
    <source>
        <dbReference type="SAM" id="MobiDB-lite"/>
    </source>
</evidence>
<sequence length="357" mass="40106">MEMDLEQSPSPRSEQTTVKGRTPLPRGPRLTGPQAALPSLNSPERPRPDLPGLAPRTYTIPDCGRYSAVEALLLFWTDDRHSELRAVVDGLQQVLSEQYNSACVVQSIPSSATPAHLYRWLSDQIRNFARHNDQRDVLKIVYYNGHAYLNRNRDMVLASSPRPNEATEIRWKPIQADLEESSTDTLIIMDCPYFGDKLSSSRGILEVLASNTYDDYVRCPIPRCAFTKALTEKLQTHASQGSPRTPLCATDLHAHLMSEYPKIIRDTRSDDEALQNFPSPSHVLVRARDTMAASIELIPRRRGSSPPRSLEPGRQLNISLRIGGDADLETLVDFFRLKPDAVRQVQIEDRTPLSALN</sequence>
<accession>A0A9P4XZT0</accession>
<dbReference type="GeneID" id="63835460"/>
<dbReference type="OrthoDB" id="3921198at2759"/>
<organism evidence="2 3">
    <name type="scientific">Cryphonectria parasitica (strain ATCC 38755 / EP155)</name>
    <dbReference type="NCBI Taxonomy" id="660469"/>
    <lineage>
        <taxon>Eukaryota</taxon>
        <taxon>Fungi</taxon>
        <taxon>Dikarya</taxon>
        <taxon>Ascomycota</taxon>
        <taxon>Pezizomycotina</taxon>
        <taxon>Sordariomycetes</taxon>
        <taxon>Sordariomycetidae</taxon>
        <taxon>Diaporthales</taxon>
        <taxon>Cryphonectriaceae</taxon>
        <taxon>Cryphonectria-Endothia species complex</taxon>
        <taxon>Cryphonectria</taxon>
    </lineage>
</organism>